<dbReference type="Proteomes" id="UP000192534">
    <property type="component" value="Unassembled WGS sequence"/>
</dbReference>
<dbReference type="RefSeq" id="WP_083122959.1">
    <property type="nucleotide sequence ID" value="NZ_JACKUO010000016.1"/>
</dbReference>
<dbReference type="EMBL" id="MVIH01000029">
    <property type="protein sequence ID" value="ORB47318.1"/>
    <property type="molecule type" value="Genomic_DNA"/>
</dbReference>
<dbReference type="OrthoDB" id="4704342at2"/>
<feature type="transmembrane region" description="Helical" evidence="1">
    <location>
        <begin position="34"/>
        <end position="56"/>
    </location>
</feature>
<sequence>MSDLSADSDAADSFTGYAVPAGNYRARRQRGPGYFVTIGLWVIVLVTAMMALSVLATRIKPTVTTYHCPPDCGSPPTGLPVAINPRYFAPDGSFSVSYPSPGTAYDVTIEPNGVRAELTVGDGGTLRLFSEPANGRDARQVADDQLRQIFPDAVTSYELPNAILGYEPGYGEVADDWPKGTAVDSRHQRIIIIVAIKNDLALVAGAVGPFHQFGPDDGPGPPSPANLDIAKDMGKYVNSFMWRGDPPR</sequence>
<keyword evidence="1" id="KW-0472">Membrane</keyword>
<gene>
    <name evidence="2" type="ORF">BST42_27945</name>
</gene>
<dbReference type="AlphaFoldDB" id="A0A1X0II85"/>
<organism evidence="2 3">
    <name type="scientific">Mycolicibacterium rhodesiae</name>
    <name type="common">Mycobacterium rhodesiae</name>
    <dbReference type="NCBI Taxonomy" id="36814"/>
    <lineage>
        <taxon>Bacteria</taxon>
        <taxon>Bacillati</taxon>
        <taxon>Actinomycetota</taxon>
        <taxon>Actinomycetes</taxon>
        <taxon>Mycobacteriales</taxon>
        <taxon>Mycobacteriaceae</taxon>
        <taxon>Mycolicibacterium</taxon>
    </lineage>
</organism>
<proteinExistence type="predicted"/>
<keyword evidence="1" id="KW-1133">Transmembrane helix</keyword>
<evidence type="ECO:0000313" key="2">
    <source>
        <dbReference type="EMBL" id="ORB47318.1"/>
    </source>
</evidence>
<accession>A0A1X0II85</accession>
<comment type="caution">
    <text evidence="2">The sequence shown here is derived from an EMBL/GenBank/DDBJ whole genome shotgun (WGS) entry which is preliminary data.</text>
</comment>
<keyword evidence="3" id="KW-1185">Reference proteome</keyword>
<evidence type="ECO:0000313" key="3">
    <source>
        <dbReference type="Proteomes" id="UP000192534"/>
    </source>
</evidence>
<keyword evidence="1" id="KW-0812">Transmembrane</keyword>
<reference evidence="2 3" key="1">
    <citation type="submission" date="2016-12" db="EMBL/GenBank/DDBJ databases">
        <title>The new phylogeny of genus Mycobacterium.</title>
        <authorList>
            <person name="Tortoli E."/>
            <person name="Trovato A."/>
            <person name="Cirillo D.M."/>
        </authorList>
    </citation>
    <scope>NUCLEOTIDE SEQUENCE [LARGE SCALE GENOMIC DNA]</scope>
    <source>
        <strain evidence="2 3">DSM 44223</strain>
    </source>
</reference>
<protein>
    <submittedName>
        <fullName evidence="2">Uncharacterized protein</fullName>
    </submittedName>
</protein>
<name>A0A1X0II85_MYCRH</name>
<evidence type="ECO:0000256" key="1">
    <source>
        <dbReference type="SAM" id="Phobius"/>
    </source>
</evidence>